<dbReference type="Proteomes" id="UP000555393">
    <property type="component" value="Unassembled WGS sequence"/>
</dbReference>
<evidence type="ECO:0000256" key="1">
    <source>
        <dbReference type="SAM" id="SignalP"/>
    </source>
</evidence>
<feature type="chain" id="PRO_5032583221" description="DUF4354 family protein" evidence="1">
    <location>
        <begin position="23"/>
        <end position="129"/>
    </location>
</feature>
<dbReference type="Gene3D" id="2.60.40.4110">
    <property type="entry name" value="Protein of unknown function DUF4354"/>
    <property type="match status" value="1"/>
</dbReference>
<evidence type="ECO:0000313" key="3">
    <source>
        <dbReference type="Proteomes" id="UP000555393"/>
    </source>
</evidence>
<name>A0A841M558_9HYPH</name>
<comment type="caution">
    <text evidence="2">The sequence shown here is derived from an EMBL/GenBank/DDBJ whole genome shotgun (WGS) entry which is preliminary data.</text>
</comment>
<keyword evidence="3" id="KW-1185">Reference proteome</keyword>
<keyword evidence="1" id="KW-0732">Signal</keyword>
<proteinExistence type="predicted"/>
<sequence length="129" mass="14218">MKIKFYILPILFLSSSIHSSFAQTTPSNNIIVIASPKSQSSTSFQNEVSYAKTFDIMIMNTGETDVDLEKICLKAYDESGKAYHMDAVDEKLISGKLPSEQSLKGFVSFSDTKPAVYATQVVKISSECD</sequence>
<dbReference type="Pfam" id="PF14263">
    <property type="entry name" value="DUF4354"/>
    <property type="match status" value="1"/>
</dbReference>
<dbReference type="AlphaFoldDB" id="A0A841M558"/>
<dbReference type="RefSeq" id="WP_184221344.1">
    <property type="nucleotide sequence ID" value="NZ_JACIIU010000004.1"/>
</dbReference>
<evidence type="ECO:0008006" key="4">
    <source>
        <dbReference type="Google" id="ProtNLM"/>
    </source>
</evidence>
<protein>
    <recommendedName>
        <fullName evidence="4">DUF4354 family protein</fullName>
    </recommendedName>
</protein>
<organism evidence="2 3">
    <name type="scientific">Paenochrobactrum gallinarii</name>
    <dbReference type="NCBI Taxonomy" id="643673"/>
    <lineage>
        <taxon>Bacteria</taxon>
        <taxon>Pseudomonadati</taxon>
        <taxon>Pseudomonadota</taxon>
        <taxon>Alphaproteobacteria</taxon>
        <taxon>Hyphomicrobiales</taxon>
        <taxon>Brucellaceae</taxon>
        <taxon>Paenochrobactrum</taxon>
    </lineage>
</organism>
<evidence type="ECO:0000313" key="2">
    <source>
        <dbReference type="EMBL" id="MBB6260694.1"/>
    </source>
</evidence>
<accession>A0A841M558</accession>
<gene>
    <name evidence="2" type="ORF">FHS77_001235</name>
</gene>
<reference evidence="2 3" key="1">
    <citation type="submission" date="2020-08" db="EMBL/GenBank/DDBJ databases">
        <title>Genomic Encyclopedia of Type Strains, Phase IV (KMG-IV): sequencing the most valuable type-strain genomes for metagenomic binning, comparative biology and taxonomic classification.</title>
        <authorList>
            <person name="Goeker M."/>
        </authorList>
    </citation>
    <scope>NUCLEOTIDE SEQUENCE [LARGE SCALE GENOMIC DNA]</scope>
    <source>
        <strain evidence="2 3">DSM 22336</strain>
    </source>
</reference>
<dbReference type="InterPro" id="IPR025581">
    <property type="entry name" value="DUF4354"/>
</dbReference>
<dbReference type="EMBL" id="JACIIU010000004">
    <property type="protein sequence ID" value="MBB6260694.1"/>
    <property type="molecule type" value="Genomic_DNA"/>
</dbReference>
<feature type="signal peptide" evidence="1">
    <location>
        <begin position="1"/>
        <end position="22"/>
    </location>
</feature>